<dbReference type="EMBL" id="CABFNP030001324">
    <property type="protein sequence ID" value="CAI6099680.1"/>
    <property type="molecule type" value="Genomic_DNA"/>
</dbReference>
<sequence length="782" mass="88318">MDPLSVAASIAGLATAAGEVAKILKPYVSAASETVPPIALQVYAEVESTRTILSAVQRLINNLSLAKNTSLIQVDDVVAVLTDGVLVYSDLEEAIGELRIELQGDSIPLRSRLIWAHKESKVKSLLTRLQGFKSSTSLILNLLNCESNQQAEQHRVDLTESIDKLLEGNHDLVRRMMLLEGVIGLQHKKLAGHDADPAANTLPTISEVSAARAPPASFFDFEADLESSRVYGRAKRTSMDFSFRSSMARSTVGSMLSGISLSKVSNISVIALPIFIEDVSNSHHYSFCFSLDVTCTELNRSKRSTRDTSIIQRCQLIRQMLLQLPEFQEGFQEADILYKNEPKNPLRDLKHVCQKGTLLLALINKLRPGFYGLRRYSDPTSYGGVALHEFIADFNALKLGPEEAFTILDLTGDSYVGFFKVVETLESILWELAQRNMLKKERISKQLPSYGDAFEDVRATVASFLEFERHFFEQMRKLLSIKIKMDHELFNRKESKIVFGPIDRIVDWQVELLLAIETQVLEHPFSQRWNIPFTPLARISKDFQVYDSSSSKRRAILRAKMERRNKNLSDPHVFALQQLTSLVTLFQKRDPRLTGLVLIDLMLAVDAIKSIQMDIKQAKERVFMKPFLVDLNNRIQDWEGYQVEHFGELVMCGRYLINFMGKTKPTILLICKEQPMTATSPEGLRSSKFPEKSKANRAKSNLGIEAIILLQHITELVPLKIENTDFSHFGVRWQIEHSPGSLNIYFSAEKQMREWGDQIHALVIQARASSYPVRVASGFRSP</sequence>
<gene>
    <name evidence="1" type="ORF">CCHLO57077_00015437</name>
</gene>
<dbReference type="InterPro" id="IPR053026">
    <property type="entry name" value="CDC42_GEF"/>
</dbReference>
<dbReference type="GO" id="GO:0043332">
    <property type="term" value="C:mating projection tip"/>
    <property type="evidence" value="ECO:0007669"/>
    <property type="project" value="TreeGrafter"/>
</dbReference>
<dbReference type="SUPFAM" id="SSF48065">
    <property type="entry name" value="DBL homology domain (DH-domain)"/>
    <property type="match status" value="1"/>
</dbReference>
<dbReference type="GO" id="GO:0005634">
    <property type="term" value="C:nucleus"/>
    <property type="evidence" value="ECO:0007669"/>
    <property type="project" value="TreeGrafter"/>
</dbReference>
<dbReference type="PANTHER" id="PTHR47339">
    <property type="entry name" value="CELL DIVISION CONTROL PROTEIN 24"/>
    <property type="match status" value="1"/>
</dbReference>
<dbReference type="PANTHER" id="PTHR47339:SF1">
    <property type="entry name" value="CELL DIVISION CONTROL PROTEIN 24"/>
    <property type="match status" value="1"/>
</dbReference>
<reference evidence="1" key="1">
    <citation type="submission" date="2023-01" db="EMBL/GenBank/DDBJ databases">
        <authorList>
            <person name="Piombo E."/>
        </authorList>
    </citation>
    <scope>NUCLEOTIDE SEQUENCE</scope>
</reference>
<organism evidence="1 2">
    <name type="scientific">Clonostachys chloroleuca</name>
    <dbReference type="NCBI Taxonomy" id="1926264"/>
    <lineage>
        <taxon>Eukaryota</taxon>
        <taxon>Fungi</taxon>
        <taxon>Dikarya</taxon>
        <taxon>Ascomycota</taxon>
        <taxon>Pezizomycotina</taxon>
        <taxon>Sordariomycetes</taxon>
        <taxon>Hypocreomycetidae</taxon>
        <taxon>Hypocreales</taxon>
        <taxon>Bionectriaceae</taxon>
        <taxon>Clonostachys</taxon>
    </lineage>
</organism>
<evidence type="ECO:0000313" key="1">
    <source>
        <dbReference type="EMBL" id="CAI6099680.1"/>
    </source>
</evidence>
<dbReference type="GO" id="GO:0031106">
    <property type="term" value="P:septin ring organization"/>
    <property type="evidence" value="ECO:0007669"/>
    <property type="project" value="TreeGrafter"/>
</dbReference>
<evidence type="ECO:0008006" key="3">
    <source>
        <dbReference type="Google" id="ProtNLM"/>
    </source>
</evidence>
<proteinExistence type="predicted"/>
<dbReference type="GO" id="GO:0005737">
    <property type="term" value="C:cytoplasm"/>
    <property type="evidence" value="ECO:0007669"/>
    <property type="project" value="TreeGrafter"/>
</dbReference>
<accession>A0AA35QCY0</accession>
<evidence type="ECO:0000313" key="2">
    <source>
        <dbReference type="Proteomes" id="UP001160390"/>
    </source>
</evidence>
<comment type="caution">
    <text evidence="1">The sequence shown here is derived from an EMBL/GenBank/DDBJ whole genome shotgun (WGS) entry which is preliminary data.</text>
</comment>
<dbReference type="Proteomes" id="UP001160390">
    <property type="component" value="Unassembled WGS sequence"/>
</dbReference>
<protein>
    <recommendedName>
        <fullName evidence="3">PH domain-containing protein</fullName>
    </recommendedName>
</protein>
<dbReference type="AlphaFoldDB" id="A0AA35QCY0"/>
<dbReference type="GO" id="GO:0030010">
    <property type="term" value="P:establishment of cell polarity"/>
    <property type="evidence" value="ECO:0007669"/>
    <property type="project" value="TreeGrafter"/>
</dbReference>
<dbReference type="InterPro" id="IPR035899">
    <property type="entry name" value="DBL_dom_sf"/>
</dbReference>
<dbReference type="GO" id="GO:0000935">
    <property type="term" value="C:division septum"/>
    <property type="evidence" value="ECO:0007669"/>
    <property type="project" value="TreeGrafter"/>
</dbReference>
<keyword evidence="2" id="KW-1185">Reference proteome</keyword>
<name>A0AA35QCY0_9HYPO</name>